<keyword evidence="2" id="KW-0119">Carbohydrate metabolism</keyword>
<keyword evidence="6 7" id="KW-0411">Iron-sulfur</keyword>
<name>A0A7U8C3X7_NEPCE</name>
<dbReference type="AlphaFoldDB" id="A0A7U8C3X7"/>
<dbReference type="InterPro" id="IPR007197">
    <property type="entry name" value="rSAM"/>
</dbReference>
<dbReference type="Gene3D" id="3.20.20.70">
    <property type="entry name" value="Aldolase class I"/>
    <property type="match status" value="1"/>
</dbReference>
<keyword evidence="1" id="KW-0004">4Fe-4S</keyword>
<dbReference type="PROSITE" id="PS51918">
    <property type="entry name" value="RADICAL_SAM"/>
    <property type="match status" value="1"/>
</dbReference>
<feature type="binding site" evidence="7">
    <location>
        <position position="96"/>
    </location>
    <ligand>
        <name>[4Fe-4S] cluster</name>
        <dbReference type="ChEBI" id="CHEBI:49883"/>
        <note>4Fe-4S-S-AdoMet</note>
    </ligand>
</feature>
<keyword evidence="2" id="KW-0313">Glucose metabolism</keyword>
<evidence type="ECO:0000313" key="9">
    <source>
        <dbReference type="EMBL" id="EAR60779.1"/>
    </source>
</evidence>
<dbReference type="PIRSF" id="PIRSF004869">
    <property type="entry name" value="PflX_prd"/>
    <property type="match status" value="1"/>
</dbReference>
<keyword evidence="5 7" id="KW-0408">Iron</keyword>
<evidence type="ECO:0000313" key="10">
    <source>
        <dbReference type="Proteomes" id="UP000002171"/>
    </source>
</evidence>
<evidence type="ECO:0000256" key="5">
    <source>
        <dbReference type="ARBA" id="ARBA00023004"/>
    </source>
</evidence>
<dbReference type="InterPro" id="IPR016431">
    <property type="entry name" value="Pyrv-formate_lyase-activ_prd"/>
</dbReference>
<dbReference type="InterPro" id="IPR027596">
    <property type="entry name" value="AmmeMemoSam_rS"/>
</dbReference>
<dbReference type="InterPro" id="IPR058240">
    <property type="entry name" value="rSAM_sf"/>
</dbReference>
<accession>A0A7U8C3X7</accession>
<dbReference type="GO" id="GO:0051539">
    <property type="term" value="F:4 iron, 4 sulfur cluster binding"/>
    <property type="evidence" value="ECO:0007669"/>
    <property type="project" value="UniProtKB-KW"/>
</dbReference>
<protein>
    <submittedName>
        <fullName evidence="9">Pyruvate formate lyase-activating enzyme PflA</fullName>
    </submittedName>
</protein>
<dbReference type="NCBIfam" id="TIGR04337">
    <property type="entry name" value="AmmeMemoSam_rS"/>
    <property type="match status" value="1"/>
</dbReference>
<dbReference type="OrthoDB" id="9778883at2"/>
<dbReference type="SFLD" id="SFLDG01101">
    <property type="entry name" value="Uncharacterised_Radical_SAM_Su"/>
    <property type="match status" value="1"/>
</dbReference>
<dbReference type="GO" id="GO:0046872">
    <property type="term" value="F:metal ion binding"/>
    <property type="evidence" value="ECO:0007669"/>
    <property type="project" value="UniProtKB-KW"/>
</dbReference>
<dbReference type="Proteomes" id="UP000002171">
    <property type="component" value="Unassembled WGS sequence"/>
</dbReference>
<evidence type="ECO:0000256" key="4">
    <source>
        <dbReference type="ARBA" id="ARBA00022723"/>
    </source>
</evidence>
<keyword evidence="9" id="KW-0670">Pyruvate</keyword>
<feature type="domain" description="Radical SAM core" evidence="8">
    <location>
        <begin position="74"/>
        <end position="291"/>
    </location>
</feature>
<dbReference type="SFLD" id="SFLDS00029">
    <property type="entry name" value="Radical_SAM"/>
    <property type="match status" value="1"/>
</dbReference>
<dbReference type="SUPFAM" id="SSF102114">
    <property type="entry name" value="Radical SAM enzymes"/>
    <property type="match status" value="1"/>
</dbReference>
<keyword evidence="4 7" id="KW-0479">Metal-binding</keyword>
<dbReference type="RefSeq" id="WP_007020451.1">
    <property type="nucleotide sequence ID" value="NZ_CH724125.1"/>
</dbReference>
<sequence>MPGALTANYPTKFWHSLDKEKVQCDLCPHFCKLKEGQRGLCYIRANFDHQIQLLSWGRSSGFCIDPIEKKPLNHFYPGQPILSFGTAGCNLTCKFCQNWDMSKSRQMDTLSDNATPQQLVEAAIQHNCIGLAFTYNDPVIFMEYALDAISACHEEKLKAVAVSAGFINPAPREQFFSVMDACNIDLKAFSEQFYRKNCSGHLSTVLDTLLYIHHETNCWLEITTLLIPGLNDSDSELEKLCNWIYSELSADVPIHFTAFHPDYKMRDLPKTPLSTLSKAREIALKQGLNYPYTGNAFDPQGNSTFCPECKSLLIGRNWYEITAWNLDKKGQCKNCGYTAAGVYTENPGDWGRKRELINIREY</sequence>
<gene>
    <name evidence="9" type="ORF">MED92_13928</name>
</gene>
<evidence type="ECO:0000256" key="6">
    <source>
        <dbReference type="ARBA" id="ARBA00023014"/>
    </source>
</evidence>
<evidence type="ECO:0000256" key="1">
    <source>
        <dbReference type="ARBA" id="ARBA00022485"/>
    </source>
</evidence>
<feature type="binding site" evidence="7">
    <location>
        <position position="93"/>
    </location>
    <ligand>
        <name>[4Fe-4S] cluster</name>
        <dbReference type="ChEBI" id="CHEBI:49883"/>
        <note>4Fe-4S-S-AdoMet</note>
    </ligand>
</feature>
<evidence type="ECO:0000259" key="8">
    <source>
        <dbReference type="PROSITE" id="PS51918"/>
    </source>
</evidence>
<dbReference type="Pfam" id="PF04055">
    <property type="entry name" value="Radical_SAM"/>
    <property type="match status" value="1"/>
</dbReference>
<dbReference type="InterPro" id="IPR034457">
    <property type="entry name" value="Organic_radical-activating"/>
</dbReference>
<organism evidence="9 10">
    <name type="scientific">Neptuniibacter caesariensis</name>
    <dbReference type="NCBI Taxonomy" id="207954"/>
    <lineage>
        <taxon>Bacteria</taxon>
        <taxon>Pseudomonadati</taxon>
        <taxon>Pseudomonadota</taxon>
        <taxon>Gammaproteobacteria</taxon>
        <taxon>Oceanospirillales</taxon>
        <taxon>Oceanospirillaceae</taxon>
        <taxon>Neptuniibacter</taxon>
    </lineage>
</organism>
<dbReference type="GO" id="GO:0016829">
    <property type="term" value="F:lyase activity"/>
    <property type="evidence" value="ECO:0007669"/>
    <property type="project" value="UniProtKB-KW"/>
</dbReference>
<comment type="cofactor">
    <cofactor evidence="7">
        <name>[4Fe-4S] cluster</name>
        <dbReference type="ChEBI" id="CHEBI:49883"/>
    </cofactor>
    <text evidence="7">Binds 1 [4Fe-4S] cluster. The cluster is coordinated with 3 cysteines and an exchangeable S-adenosyl-L-methionine.</text>
</comment>
<keyword evidence="3 7" id="KW-0949">S-adenosyl-L-methionine</keyword>
<evidence type="ECO:0000256" key="2">
    <source>
        <dbReference type="ARBA" id="ARBA00022526"/>
    </source>
</evidence>
<dbReference type="InterPro" id="IPR013785">
    <property type="entry name" value="Aldolase_TIM"/>
</dbReference>
<keyword evidence="9" id="KW-0456">Lyase</keyword>
<dbReference type="PANTHER" id="PTHR30352:SF5">
    <property type="entry name" value="PYRUVATE FORMATE-LYASE 1-ACTIVATING ENZYME"/>
    <property type="match status" value="1"/>
</dbReference>
<evidence type="ECO:0000256" key="7">
    <source>
        <dbReference type="PIRSR" id="PIRSR004869-50"/>
    </source>
</evidence>
<dbReference type="PANTHER" id="PTHR30352">
    <property type="entry name" value="PYRUVATE FORMATE-LYASE-ACTIVATING ENZYME"/>
    <property type="match status" value="1"/>
</dbReference>
<feature type="binding site" evidence="7">
    <location>
        <position position="89"/>
    </location>
    <ligand>
        <name>[4Fe-4S] cluster</name>
        <dbReference type="ChEBI" id="CHEBI:49883"/>
        <note>4Fe-4S-S-AdoMet</note>
    </ligand>
</feature>
<proteinExistence type="predicted"/>
<dbReference type="EMBL" id="AAOW01000014">
    <property type="protein sequence ID" value="EAR60779.1"/>
    <property type="molecule type" value="Genomic_DNA"/>
</dbReference>
<reference evidence="9 10" key="1">
    <citation type="submission" date="2006-02" db="EMBL/GenBank/DDBJ databases">
        <authorList>
            <person name="Pinhassi J."/>
            <person name="Pedros-Alio C."/>
            <person name="Ferriera S."/>
            <person name="Johnson J."/>
            <person name="Kravitz S."/>
            <person name="Halpern A."/>
            <person name="Remington K."/>
            <person name="Beeson K."/>
            <person name="Tran B."/>
            <person name="Rogers Y.-H."/>
            <person name="Friedman R."/>
            <person name="Venter J.C."/>
        </authorList>
    </citation>
    <scope>NUCLEOTIDE SEQUENCE [LARGE SCALE GENOMIC DNA]</scope>
    <source>
        <strain evidence="9 10">MED92</strain>
    </source>
</reference>
<dbReference type="CDD" id="cd01335">
    <property type="entry name" value="Radical_SAM"/>
    <property type="match status" value="1"/>
</dbReference>
<dbReference type="GO" id="GO:0006006">
    <property type="term" value="P:glucose metabolic process"/>
    <property type="evidence" value="ECO:0007669"/>
    <property type="project" value="UniProtKB-KW"/>
</dbReference>
<evidence type="ECO:0000256" key="3">
    <source>
        <dbReference type="ARBA" id="ARBA00022691"/>
    </source>
</evidence>
<keyword evidence="10" id="KW-1185">Reference proteome</keyword>
<comment type="caution">
    <text evidence="9">The sequence shown here is derived from an EMBL/GenBank/DDBJ whole genome shotgun (WGS) entry which is preliminary data.</text>
</comment>